<dbReference type="InterPro" id="IPR028082">
    <property type="entry name" value="Peripla_BP_I"/>
</dbReference>
<dbReference type="PANTHER" id="PTHR30146">
    <property type="entry name" value="LACI-RELATED TRANSCRIPTIONAL REPRESSOR"/>
    <property type="match status" value="1"/>
</dbReference>
<protein>
    <submittedName>
        <fullName evidence="7">Transcriptional regulator</fullName>
    </submittedName>
</protein>
<dbReference type="Gene3D" id="3.40.50.2300">
    <property type="match status" value="2"/>
</dbReference>
<evidence type="ECO:0000313" key="8">
    <source>
        <dbReference type="Proteomes" id="UP000005876"/>
    </source>
</evidence>
<organism evidence="7 8">
    <name type="scientific">Paenibacillus terrae (strain HPL-003)</name>
    <dbReference type="NCBI Taxonomy" id="985665"/>
    <lineage>
        <taxon>Bacteria</taxon>
        <taxon>Bacillati</taxon>
        <taxon>Bacillota</taxon>
        <taxon>Bacilli</taxon>
        <taxon>Bacillales</taxon>
        <taxon>Paenibacillaceae</taxon>
        <taxon>Paenibacillus</taxon>
    </lineage>
</organism>
<dbReference type="Pfam" id="PF13377">
    <property type="entry name" value="Peripla_BP_3"/>
    <property type="match status" value="1"/>
</dbReference>
<feature type="region of interest" description="Disordered" evidence="5">
    <location>
        <begin position="352"/>
        <end position="372"/>
    </location>
</feature>
<dbReference type="SUPFAM" id="SSF47413">
    <property type="entry name" value="lambda repressor-like DNA-binding domains"/>
    <property type="match status" value="1"/>
</dbReference>
<evidence type="ECO:0000313" key="7">
    <source>
        <dbReference type="EMBL" id="AET60218.1"/>
    </source>
</evidence>
<dbReference type="HOGENOM" id="CLU_037628_6_2_9"/>
<dbReference type="PROSITE" id="PS50932">
    <property type="entry name" value="HTH_LACI_2"/>
    <property type="match status" value="1"/>
</dbReference>
<evidence type="ECO:0000256" key="1">
    <source>
        <dbReference type="ARBA" id="ARBA00022491"/>
    </source>
</evidence>
<dbReference type="SUPFAM" id="SSF53822">
    <property type="entry name" value="Periplasmic binding protein-like I"/>
    <property type="match status" value="1"/>
</dbReference>
<name>G7VZC4_PAETH</name>
<dbReference type="GO" id="GO:0000976">
    <property type="term" value="F:transcription cis-regulatory region binding"/>
    <property type="evidence" value="ECO:0007669"/>
    <property type="project" value="TreeGrafter"/>
</dbReference>
<reference evidence="8" key="1">
    <citation type="submission" date="2011-11" db="EMBL/GenBank/DDBJ databases">
        <title>Complete sequence of Paenibacillus terrae HPL-003.</title>
        <authorList>
            <person name="Shin S.H."/>
            <person name="Kim S."/>
            <person name="Kim J.Y."/>
        </authorList>
    </citation>
    <scope>NUCLEOTIDE SEQUENCE [LARGE SCALE GENOMIC DNA]</scope>
    <source>
        <strain evidence="8">HPL-003</strain>
    </source>
</reference>
<dbReference type="CDD" id="cd01392">
    <property type="entry name" value="HTH_LacI"/>
    <property type="match status" value="1"/>
</dbReference>
<dbReference type="GO" id="GO:0003700">
    <property type="term" value="F:DNA-binding transcription factor activity"/>
    <property type="evidence" value="ECO:0007669"/>
    <property type="project" value="TreeGrafter"/>
</dbReference>
<dbReference type="InterPro" id="IPR010982">
    <property type="entry name" value="Lambda_DNA-bd_dom_sf"/>
</dbReference>
<feature type="domain" description="HTH lacI-type" evidence="6">
    <location>
        <begin position="22"/>
        <end position="68"/>
    </location>
</feature>
<evidence type="ECO:0000256" key="4">
    <source>
        <dbReference type="ARBA" id="ARBA00023163"/>
    </source>
</evidence>
<accession>G7VZC4</accession>
<evidence type="ECO:0000259" key="6">
    <source>
        <dbReference type="PROSITE" id="PS50932"/>
    </source>
</evidence>
<reference key="2">
    <citation type="submission" date="2011-11" db="EMBL/GenBank/DDBJ databases">
        <authorList>
            <person name="Shin S.H."/>
            <person name="Kim S."/>
            <person name="Kim J.Y."/>
        </authorList>
    </citation>
    <scope>NUCLEOTIDE SEQUENCE</scope>
    <source>
        <strain>HPL-003</strain>
    </source>
</reference>
<dbReference type="Pfam" id="PF00356">
    <property type="entry name" value="LacI"/>
    <property type="match status" value="1"/>
</dbReference>
<evidence type="ECO:0000256" key="3">
    <source>
        <dbReference type="ARBA" id="ARBA00023125"/>
    </source>
</evidence>
<evidence type="ECO:0000256" key="5">
    <source>
        <dbReference type="SAM" id="MobiDB-lite"/>
    </source>
</evidence>
<dbReference type="EMBL" id="CP003107">
    <property type="protein sequence ID" value="AET60218.1"/>
    <property type="molecule type" value="Genomic_DNA"/>
</dbReference>
<dbReference type="STRING" id="985665.HPL003_17370"/>
<dbReference type="InterPro" id="IPR046335">
    <property type="entry name" value="LacI/GalR-like_sensor"/>
</dbReference>
<proteinExistence type="predicted"/>
<dbReference type="AlphaFoldDB" id="G7VZC4"/>
<dbReference type="InterPro" id="IPR000843">
    <property type="entry name" value="HTH_LacI"/>
</dbReference>
<keyword evidence="4" id="KW-0804">Transcription</keyword>
<keyword evidence="3" id="KW-0238">DNA-binding</keyword>
<dbReference type="PROSITE" id="PS00356">
    <property type="entry name" value="HTH_LACI_1"/>
    <property type="match status" value="1"/>
</dbReference>
<dbReference type="SMART" id="SM00354">
    <property type="entry name" value="HTH_LACI"/>
    <property type="match status" value="1"/>
</dbReference>
<dbReference type="Proteomes" id="UP000005876">
    <property type="component" value="Chromosome"/>
</dbReference>
<dbReference type="PANTHER" id="PTHR30146:SF148">
    <property type="entry name" value="HTH-TYPE TRANSCRIPTIONAL REPRESSOR PURR-RELATED"/>
    <property type="match status" value="1"/>
</dbReference>
<evidence type="ECO:0000256" key="2">
    <source>
        <dbReference type="ARBA" id="ARBA00023015"/>
    </source>
</evidence>
<gene>
    <name evidence="7" type="ordered locus">HPL003_17370</name>
</gene>
<dbReference type="KEGG" id="pta:HPL003_17370"/>
<keyword evidence="1" id="KW-0678">Repressor</keyword>
<reference evidence="7 8" key="3">
    <citation type="journal article" date="2012" name="J. Bacteriol.">
        <title>Genome Sequence of Paenibacillus terrae HPL-003, a Xylanase-Producing Bacterium Isolated from Soil Found in Forest Residue.</title>
        <authorList>
            <person name="Shin S.H."/>
            <person name="Kim S."/>
            <person name="Kim J.Y."/>
            <person name="Song H.Y."/>
            <person name="Cho S.J."/>
            <person name="Kim D.R."/>
            <person name="Lee K.I."/>
            <person name="Lim H.K."/>
            <person name="Park N.J."/>
            <person name="Hwang I.T."/>
            <person name="Yang K.S."/>
        </authorList>
    </citation>
    <scope>NUCLEOTIDE SEQUENCE [LARGE SCALE GENOMIC DNA]</scope>
    <source>
        <strain evidence="7 8">HPL-003</strain>
    </source>
</reference>
<dbReference type="eggNOG" id="COG1609">
    <property type="taxonomic scope" value="Bacteria"/>
</dbReference>
<sequence length="372" mass="41491">MKGQSQKKDSDIGLGEKMRGKVTLQEIADAAGVSKFAVSRALSGKPGVSEETRAVLVKLAAQMGYFRNHPKTTGVEPRDTDAGEWSGTVLVLFPNIRHQNRESRYWGPVFEGISERLNGKGMNMLTLTEPSTEDMFSLLNPEAIKGIITVGSISTSILLNIYRMSIPVVMVDHWDAAFLSDTVFTDNRTCMSELMRNVLCRGYTRFQFVGNIDDAHSFYERWEAFRSALELGGIDLKQNGALLHMGAQKLAEELDKLTEDELPEMFVCVNDVTAGHVVDALKRKGIDVPRRCGVTGFDDTSEQMPIYATVRVDKELLGMRAVDQLLWRITNPDSPVEKKLLHAELVIREGEAPRLSQGNDDHEHPMSTIKYS</sequence>
<keyword evidence="2" id="KW-0805">Transcription regulation</keyword>
<dbReference type="Gene3D" id="1.10.260.40">
    <property type="entry name" value="lambda repressor-like DNA-binding domains"/>
    <property type="match status" value="1"/>
</dbReference>